<organism evidence="1">
    <name type="scientific">marine sediment metagenome</name>
    <dbReference type="NCBI Taxonomy" id="412755"/>
    <lineage>
        <taxon>unclassified sequences</taxon>
        <taxon>metagenomes</taxon>
        <taxon>ecological metagenomes</taxon>
    </lineage>
</organism>
<sequence>MVRLYAVDNIKNRVFEICFIKLSCIDRFLVDYLISVLFKSNKMSPPFLLFYSLSFVQLRKNVFNLSF</sequence>
<dbReference type="AlphaFoldDB" id="A0A1B6NVK6"/>
<proteinExistence type="predicted"/>
<dbReference type="EMBL" id="AYSL01000509">
    <property type="protein sequence ID" value="KTF07486.1"/>
    <property type="molecule type" value="Genomic_DNA"/>
</dbReference>
<gene>
    <name evidence="1" type="ORF">MGSAQ_001016</name>
</gene>
<name>A0A1B6NVK6_9ZZZZ</name>
<evidence type="ECO:0000313" key="1">
    <source>
        <dbReference type="EMBL" id="KTF07486.1"/>
    </source>
</evidence>
<comment type="caution">
    <text evidence="1">The sequence shown here is derived from an EMBL/GenBank/DDBJ whole genome shotgun (WGS) entry which is preliminary data.</text>
</comment>
<protein>
    <submittedName>
        <fullName evidence="1">Uncharacterized protein</fullName>
    </submittedName>
</protein>
<accession>A0A1B6NVK6</accession>
<reference evidence="1" key="1">
    <citation type="submission" date="2013-11" db="EMBL/GenBank/DDBJ databases">
        <title>Microbial diversity, functional groups and degradation webs in Northern and Southern Mediterranean and Red Sea marine crude oil polluted sites.</title>
        <authorList>
            <person name="Daffonchio D."/>
            <person name="Mapelli F."/>
            <person name="Ferrer M."/>
            <person name="Richter M."/>
            <person name="Cherif A."/>
            <person name="Malkawi H.I."/>
            <person name="Yakimov M.M."/>
            <person name="Abdel-Fattah Y.R."/>
            <person name="Blaghen M."/>
            <person name="Golyshin P.N."/>
            <person name="Kalogerakis N."/>
            <person name="Boon N."/>
            <person name="Magagnini M."/>
            <person name="Fava F."/>
        </authorList>
    </citation>
    <scope>NUCLEOTIDE SEQUENCE</scope>
</reference>